<dbReference type="OrthoDB" id="5517770at2"/>
<evidence type="ECO:0000259" key="1">
    <source>
        <dbReference type="Pfam" id="PF13490"/>
    </source>
</evidence>
<dbReference type="InterPro" id="IPR041916">
    <property type="entry name" value="Anti_sigma_zinc_sf"/>
</dbReference>
<name>A0A1H8EB82_9BURK</name>
<protein>
    <submittedName>
        <fullName evidence="2">Putative zinc-finger</fullName>
    </submittedName>
</protein>
<organism evidence="2 3">
    <name type="scientific">Brachymonas denitrificans DSM 15123</name>
    <dbReference type="NCBI Taxonomy" id="1121117"/>
    <lineage>
        <taxon>Bacteria</taxon>
        <taxon>Pseudomonadati</taxon>
        <taxon>Pseudomonadota</taxon>
        <taxon>Betaproteobacteria</taxon>
        <taxon>Burkholderiales</taxon>
        <taxon>Comamonadaceae</taxon>
        <taxon>Brachymonas</taxon>
    </lineage>
</organism>
<keyword evidence="2" id="KW-0479">Metal-binding</keyword>
<proteinExistence type="predicted"/>
<gene>
    <name evidence="2" type="ORF">SAMN02745977_00630</name>
</gene>
<dbReference type="EMBL" id="FOCW01000001">
    <property type="protein sequence ID" value="SEN16821.1"/>
    <property type="molecule type" value="Genomic_DNA"/>
</dbReference>
<keyword evidence="3" id="KW-1185">Reference proteome</keyword>
<keyword evidence="2" id="KW-0862">Zinc</keyword>
<evidence type="ECO:0000313" key="2">
    <source>
        <dbReference type="EMBL" id="SEN16821.1"/>
    </source>
</evidence>
<dbReference type="Proteomes" id="UP000199531">
    <property type="component" value="Unassembled WGS sequence"/>
</dbReference>
<dbReference type="STRING" id="1121117.SAMN02745977_00630"/>
<dbReference type="InterPro" id="IPR027383">
    <property type="entry name" value="Znf_put"/>
</dbReference>
<reference evidence="2 3" key="1">
    <citation type="submission" date="2016-10" db="EMBL/GenBank/DDBJ databases">
        <authorList>
            <person name="de Groot N.N."/>
        </authorList>
    </citation>
    <scope>NUCLEOTIDE SEQUENCE [LARGE SCALE GENOMIC DNA]</scope>
    <source>
        <strain evidence="2 3">DSM 15123</strain>
    </source>
</reference>
<keyword evidence="2" id="KW-0863">Zinc-finger</keyword>
<dbReference type="RefSeq" id="WP_091813727.1">
    <property type="nucleotide sequence ID" value="NZ_FOCW01000001.1"/>
</dbReference>
<evidence type="ECO:0000313" key="3">
    <source>
        <dbReference type="Proteomes" id="UP000199531"/>
    </source>
</evidence>
<sequence length="160" mass="16782">MTCPPTDDLSAYLDDALSPAEREQVSKHLLHCPLCQKQLQTFTGLQQALRALPTPALGFDLAANLHDRLHAHPNTRKPASRLARDSSGWLSGWLGWFGGAPGGVAAGLALAVGLWLGGGLLPAAAVGQATDMTSVRVFDPVPPGGLCAAPELCRMTRTLP</sequence>
<dbReference type="Pfam" id="PF13490">
    <property type="entry name" value="zf-HC2"/>
    <property type="match status" value="1"/>
</dbReference>
<dbReference type="GO" id="GO:0008270">
    <property type="term" value="F:zinc ion binding"/>
    <property type="evidence" value="ECO:0007669"/>
    <property type="project" value="UniProtKB-KW"/>
</dbReference>
<dbReference type="Gene3D" id="1.10.10.1320">
    <property type="entry name" value="Anti-sigma factor, zinc-finger domain"/>
    <property type="match status" value="1"/>
</dbReference>
<accession>A0A1H8EB82</accession>
<dbReference type="AlphaFoldDB" id="A0A1H8EB82"/>
<feature type="domain" description="Putative zinc-finger" evidence="1">
    <location>
        <begin position="7"/>
        <end position="36"/>
    </location>
</feature>